<dbReference type="PANTHER" id="PTHR33495:SF2">
    <property type="entry name" value="ANTI-SIGMA FACTOR ANTAGONIST TM_1081-RELATED"/>
    <property type="match status" value="1"/>
</dbReference>
<dbReference type="PANTHER" id="PTHR33495">
    <property type="entry name" value="ANTI-SIGMA FACTOR ANTAGONIST TM_1081-RELATED-RELATED"/>
    <property type="match status" value="1"/>
</dbReference>
<accession>A0ABY7BAF7</accession>
<gene>
    <name evidence="2" type="ORF">ORV05_15690</name>
</gene>
<dbReference type="RefSeq" id="WP_268759227.1">
    <property type="nucleotide sequence ID" value="NZ_CP113836.1"/>
</dbReference>
<reference evidence="2" key="1">
    <citation type="submission" date="2022-11" db="EMBL/GenBank/DDBJ databases">
        <authorList>
            <person name="Mo P."/>
        </authorList>
    </citation>
    <scope>NUCLEOTIDE SEQUENCE</scope>
    <source>
        <strain evidence="2">HUAS 11-8</strain>
    </source>
</reference>
<dbReference type="Pfam" id="PF01740">
    <property type="entry name" value="STAS"/>
    <property type="match status" value="1"/>
</dbReference>
<evidence type="ECO:0000313" key="3">
    <source>
        <dbReference type="Proteomes" id="UP001163203"/>
    </source>
</evidence>
<evidence type="ECO:0000259" key="1">
    <source>
        <dbReference type="PROSITE" id="PS50801"/>
    </source>
</evidence>
<keyword evidence="3" id="KW-1185">Reference proteome</keyword>
<dbReference type="CDD" id="cd07043">
    <property type="entry name" value="STAS_anti-anti-sigma_factors"/>
    <property type="match status" value="1"/>
</dbReference>
<protein>
    <submittedName>
        <fullName evidence="2">STAS domain-containing protein</fullName>
    </submittedName>
</protein>
<dbReference type="Gene3D" id="3.30.750.24">
    <property type="entry name" value="STAS domain"/>
    <property type="match status" value="1"/>
</dbReference>
<dbReference type="SUPFAM" id="SSF52091">
    <property type="entry name" value="SpoIIaa-like"/>
    <property type="match status" value="1"/>
</dbReference>
<feature type="domain" description="STAS" evidence="1">
    <location>
        <begin position="43"/>
        <end position="128"/>
    </location>
</feature>
<name>A0ABY7BAF7_9PSEU</name>
<dbReference type="Proteomes" id="UP001163203">
    <property type="component" value="Chromosome"/>
</dbReference>
<dbReference type="PROSITE" id="PS50801">
    <property type="entry name" value="STAS"/>
    <property type="match status" value="1"/>
</dbReference>
<organism evidence="2 3">
    <name type="scientific">Amycolatopsis cynarae</name>
    <dbReference type="NCBI Taxonomy" id="2995223"/>
    <lineage>
        <taxon>Bacteria</taxon>
        <taxon>Bacillati</taxon>
        <taxon>Actinomycetota</taxon>
        <taxon>Actinomycetes</taxon>
        <taxon>Pseudonocardiales</taxon>
        <taxon>Pseudonocardiaceae</taxon>
        <taxon>Amycolatopsis</taxon>
    </lineage>
</organism>
<dbReference type="EMBL" id="CP113836">
    <property type="protein sequence ID" value="WAL69141.1"/>
    <property type="molecule type" value="Genomic_DNA"/>
</dbReference>
<sequence length="150" mass="16182">MTAAEPFSHPLTEFAFPRPRTATEARPEVVSPPMRVRVRRPRPGLAIVVIGGEVDRLSAPRLEELLTSRLRGTLRALVVDLSGVDFLGTAGLSALVRADLLARQRGISLRILSGDNRGVVRALRLTDLPLSGGKGTKVPTKANTAHLSHR</sequence>
<dbReference type="InterPro" id="IPR002645">
    <property type="entry name" value="STAS_dom"/>
</dbReference>
<evidence type="ECO:0000313" key="2">
    <source>
        <dbReference type="EMBL" id="WAL69141.1"/>
    </source>
</evidence>
<dbReference type="InterPro" id="IPR036513">
    <property type="entry name" value="STAS_dom_sf"/>
</dbReference>
<proteinExistence type="predicted"/>